<accession>A0A808QR49</accession>
<sequence>MARVSELALLLVATLAISLHMQEAGAVKFDIKNQCGYTVWAAGLPGGGKRLDQGQTWTVNLAAGTASARFWGRTGCTFDASGKGSCRTGDCGGQLSCTVSGAVPATLAEYMQSDQDYYDVSLVDGFNIPLAINPTNTKCTAPACKADINAVCPSELKVDGGCNSACNVFQTDQYCCRNAYVDNCPATNYSKIFKNQCPQAYRYAKDDTATFACASGTDYSIVFCP</sequence>
<evidence type="ECO:0000256" key="6">
    <source>
        <dbReference type="SAM" id="SignalP"/>
    </source>
</evidence>
<dbReference type="PROSITE" id="PS51367">
    <property type="entry name" value="THAUMATIN_2"/>
    <property type="match status" value="1"/>
</dbReference>
<dbReference type="Gene3D" id="2.60.110.10">
    <property type="entry name" value="Thaumatin"/>
    <property type="match status" value="1"/>
</dbReference>
<feature type="disulfide bond" evidence="5">
    <location>
        <begin position="139"/>
        <end position="213"/>
    </location>
</feature>
<feature type="disulfide bond" evidence="5">
    <location>
        <begin position="176"/>
        <end position="184"/>
    </location>
</feature>
<dbReference type="PIRSF" id="PIRSF002703">
    <property type="entry name" value="Thaumatin"/>
    <property type="match status" value="1"/>
</dbReference>
<evidence type="ECO:0000256" key="4">
    <source>
        <dbReference type="ARBA" id="ARBA00023265"/>
    </source>
</evidence>
<feature type="disulfide bond" evidence="5">
    <location>
        <begin position="91"/>
        <end position="97"/>
    </location>
</feature>
<feature type="signal peptide" evidence="6">
    <location>
        <begin position="1"/>
        <end position="26"/>
    </location>
</feature>
<feature type="chain" id="PRO_5032509209" evidence="6">
    <location>
        <begin position="27"/>
        <end position="225"/>
    </location>
</feature>
<dbReference type="FunFam" id="2.60.110.10:FF:000003">
    <property type="entry name" value="Thaumatin I"/>
    <property type="match status" value="1"/>
</dbReference>
<feature type="disulfide bond" evidence="5">
    <location>
        <begin position="144"/>
        <end position="197"/>
    </location>
</feature>
<proteinExistence type="evidence at transcript level"/>
<dbReference type="InterPro" id="IPR037176">
    <property type="entry name" value="Osmotin/thaumatin-like_sf"/>
</dbReference>
<evidence type="ECO:0000256" key="5">
    <source>
        <dbReference type="PIRSR" id="PIRSR002703-1"/>
    </source>
</evidence>
<keyword evidence="6" id="KW-0732">Signal</keyword>
<dbReference type="AlphaFoldDB" id="A0A808QR49"/>
<feature type="disulfide bond" evidence="5">
    <location>
        <begin position="166"/>
        <end position="175"/>
    </location>
</feature>
<feature type="disulfide bond" evidence="5">
    <location>
        <begin position="152"/>
        <end position="162"/>
    </location>
</feature>
<reference evidence="7" key="1">
    <citation type="submission" date="2018-03" db="EMBL/GenBank/DDBJ databases">
        <authorList>
            <person name="Zhou J."/>
            <person name="Li X."/>
            <person name="Xue M."/>
            <person name="Yin J."/>
        </authorList>
    </citation>
    <scope>NUCLEOTIDE SEQUENCE</scope>
</reference>
<keyword evidence="2" id="KW-0611">Plant defense</keyword>
<keyword evidence="3 5" id="KW-1015">Disulfide bond</keyword>
<dbReference type="Pfam" id="PF00314">
    <property type="entry name" value="Thaumatin"/>
    <property type="match status" value="1"/>
</dbReference>
<organism evidence="7">
    <name type="scientific">Juniperus chinensis</name>
    <dbReference type="NCBI Taxonomy" id="50182"/>
    <lineage>
        <taxon>Eukaryota</taxon>
        <taxon>Viridiplantae</taxon>
        <taxon>Streptophyta</taxon>
        <taxon>Embryophyta</taxon>
        <taxon>Tracheophyta</taxon>
        <taxon>Spermatophyta</taxon>
        <taxon>Pinopsida</taxon>
        <taxon>Pinidae</taxon>
        <taxon>Conifers II</taxon>
        <taxon>Cupressales</taxon>
        <taxon>Cupressaceae</taxon>
        <taxon>Juniperus</taxon>
    </lineage>
</organism>
<keyword evidence="4" id="KW-0568">Pathogenesis-related protein</keyword>
<dbReference type="EMBL" id="MH087434">
    <property type="protein sequence ID" value="AVW83027.1"/>
    <property type="molecule type" value="mRNA"/>
</dbReference>
<dbReference type="InterPro" id="IPR017949">
    <property type="entry name" value="Thaumatin_CS"/>
</dbReference>
<dbReference type="GO" id="GO:0006952">
    <property type="term" value="P:defense response"/>
    <property type="evidence" value="ECO:0007669"/>
    <property type="project" value="UniProtKB-KW"/>
</dbReference>
<feature type="disulfide bond" evidence="5">
    <location>
        <begin position="76"/>
        <end position="86"/>
    </location>
</feature>
<dbReference type="SUPFAM" id="SSF49870">
    <property type="entry name" value="Osmotin, thaumatin-like protein"/>
    <property type="match status" value="1"/>
</dbReference>
<name>A0A808QR49_9CONI</name>
<evidence type="ECO:0000256" key="1">
    <source>
        <dbReference type="ARBA" id="ARBA00010607"/>
    </source>
</evidence>
<dbReference type="PANTHER" id="PTHR31048">
    <property type="entry name" value="OS03G0233200 PROTEIN"/>
    <property type="match status" value="1"/>
</dbReference>
<dbReference type="PROSITE" id="PS00316">
    <property type="entry name" value="THAUMATIN_1"/>
    <property type="match status" value="1"/>
</dbReference>
<dbReference type="SMART" id="SM00205">
    <property type="entry name" value="THN"/>
    <property type="match status" value="1"/>
</dbReference>
<protein>
    <submittedName>
        <fullName evidence="7">Allergen Sab c 3</fullName>
    </submittedName>
</protein>
<dbReference type="InterPro" id="IPR001938">
    <property type="entry name" value="Thaumatin"/>
</dbReference>
<feature type="disulfide bond" evidence="5">
    <location>
        <begin position="35"/>
        <end position="224"/>
    </location>
</feature>
<evidence type="ECO:0000313" key="7">
    <source>
        <dbReference type="EMBL" id="AVW83027.1"/>
    </source>
</evidence>
<evidence type="ECO:0000256" key="2">
    <source>
        <dbReference type="ARBA" id="ARBA00022821"/>
    </source>
</evidence>
<comment type="similarity">
    <text evidence="1">Belongs to the thaumatin family.</text>
</comment>
<evidence type="ECO:0000256" key="3">
    <source>
        <dbReference type="ARBA" id="ARBA00023157"/>
    </source>
</evidence>
<dbReference type="PRINTS" id="PR00347">
    <property type="entry name" value="THAUMATIN"/>
</dbReference>